<evidence type="ECO:0000256" key="4">
    <source>
        <dbReference type="ARBA" id="ARBA00022989"/>
    </source>
</evidence>
<dbReference type="GO" id="GO:0005783">
    <property type="term" value="C:endoplasmic reticulum"/>
    <property type="evidence" value="ECO:0007669"/>
    <property type="project" value="TreeGrafter"/>
</dbReference>
<dbReference type="Pfam" id="PF01529">
    <property type="entry name" value="DHHC"/>
    <property type="match status" value="1"/>
</dbReference>
<accession>A0AAV9XZ56</accession>
<reference evidence="9 10" key="1">
    <citation type="submission" date="2023-10" db="EMBL/GenBank/DDBJ databases">
        <title>Comparative genomics analysis reveals potential genetic determinants of host preference in Cryptosporidium xiaoi.</title>
        <authorList>
            <person name="Xiao L."/>
            <person name="Li J."/>
        </authorList>
    </citation>
    <scope>NUCLEOTIDE SEQUENCE [LARGE SCALE GENOMIC DNA]</scope>
    <source>
        <strain evidence="9 10">52996</strain>
    </source>
</reference>
<keyword evidence="2 7" id="KW-0808">Transferase</keyword>
<evidence type="ECO:0000256" key="1">
    <source>
        <dbReference type="ARBA" id="ARBA00004141"/>
    </source>
</evidence>
<evidence type="ECO:0000256" key="7">
    <source>
        <dbReference type="RuleBase" id="RU079119"/>
    </source>
</evidence>
<name>A0AAV9XZ56_9CRYT</name>
<feature type="transmembrane region" description="Helical" evidence="7">
    <location>
        <begin position="154"/>
        <end position="180"/>
    </location>
</feature>
<dbReference type="InterPro" id="IPR001594">
    <property type="entry name" value="Palmitoyltrfase_DHHC"/>
</dbReference>
<dbReference type="GO" id="GO:0016020">
    <property type="term" value="C:membrane"/>
    <property type="evidence" value="ECO:0007669"/>
    <property type="project" value="UniProtKB-SubCell"/>
</dbReference>
<dbReference type="PANTHER" id="PTHR22883">
    <property type="entry name" value="ZINC FINGER DHHC DOMAIN CONTAINING PROTEIN"/>
    <property type="match status" value="1"/>
</dbReference>
<keyword evidence="4 7" id="KW-1133">Transmembrane helix</keyword>
<comment type="similarity">
    <text evidence="7">Belongs to the DHHC palmitoyltransferase family.</text>
</comment>
<proteinExistence type="inferred from homology"/>
<evidence type="ECO:0000256" key="6">
    <source>
        <dbReference type="ARBA" id="ARBA00023315"/>
    </source>
</evidence>
<feature type="transmembrane region" description="Helical" evidence="7">
    <location>
        <begin position="200"/>
        <end position="219"/>
    </location>
</feature>
<protein>
    <recommendedName>
        <fullName evidence="7">Palmitoyltransferase</fullName>
        <ecNumber evidence="7">2.3.1.225</ecNumber>
    </recommendedName>
</protein>
<dbReference type="AlphaFoldDB" id="A0AAV9XZ56"/>
<feature type="transmembrane region" description="Helical" evidence="7">
    <location>
        <begin position="36"/>
        <end position="58"/>
    </location>
</feature>
<evidence type="ECO:0000259" key="8">
    <source>
        <dbReference type="Pfam" id="PF01529"/>
    </source>
</evidence>
<gene>
    <name evidence="9" type="ORF">RS030_1167</name>
</gene>
<dbReference type="GO" id="GO:0005794">
    <property type="term" value="C:Golgi apparatus"/>
    <property type="evidence" value="ECO:0007669"/>
    <property type="project" value="TreeGrafter"/>
</dbReference>
<keyword evidence="10" id="KW-1185">Reference proteome</keyword>
<evidence type="ECO:0000256" key="2">
    <source>
        <dbReference type="ARBA" id="ARBA00022679"/>
    </source>
</evidence>
<dbReference type="EC" id="2.3.1.225" evidence="7"/>
<evidence type="ECO:0000313" key="10">
    <source>
        <dbReference type="Proteomes" id="UP001311799"/>
    </source>
</evidence>
<dbReference type="InterPro" id="IPR039859">
    <property type="entry name" value="PFA4/ZDH16/20/ERF2-like"/>
</dbReference>
<dbReference type="GO" id="GO:0006612">
    <property type="term" value="P:protein targeting to membrane"/>
    <property type="evidence" value="ECO:0007669"/>
    <property type="project" value="TreeGrafter"/>
</dbReference>
<dbReference type="PROSITE" id="PS50216">
    <property type="entry name" value="DHHC"/>
    <property type="match status" value="1"/>
</dbReference>
<sequence>MNTNDNAPKTNSTSCCIINEDLENDIRRKNGFQKPLIALQIMIWIVFGANMFLYFVFIVTSLSFTLAILSGILCSLLGIVVFIYGWKVTSIDPGYTEDESKVLSMNIELNECKVCHSIFEENSKHCKICNKCVPRYDHHCKWLNTCIGEKNYRYFFLLLFFVSLLLLFIIVTTITTVLLQTIYNDASLYWTSRLNFWSPGVFYIIGTVIVIVDLPLLVLNGHLFLLHCYLVFKGVTTYEYLTKIVIEEDETSRSEFGKCNSCSAESFCQKLVSTVDWIIADRKKINEKKMRLKDGKVNINRKDTNSHNSRKEIELSTENYIDFEEKSISPARGSVGEI</sequence>
<dbReference type="GO" id="GO:0019706">
    <property type="term" value="F:protein-cysteine S-palmitoyltransferase activity"/>
    <property type="evidence" value="ECO:0007669"/>
    <property type="project" value="UniProtKB-EC"/>
</dbReference>
<dbReference type="PANTHER" id="PTHR22883:SF306">
    <property type="entry name" value="PROTEIN S-ACYLTRANSFERASE 18"/>
    <property type="match status" value="1"/>
</dbReference>
<organism evidence="9 10">
    <name type="scientific">Cryptosporidium xiaoi</name>
    <dbReference type="NCBI Taxonomy" id="659607"/>
    <lineage>
        <taxon>Eukaryota</taxon>
        <taxon>Sar</taxon>
        <taxon>Alveolata</taxon>
        <taxon>Apicomplexa</taxon>
        <taxon>Conoidasida</taxon>
        <taxon>Coccidia</taxon>
        <taxon>Eucoccidiorida</taxon>
        <taxon>Eimeriorina</taxon>
        <taxon>Cryptosporidiidae</taxon>
        <taxon>Cryptosporidium</taxon>
    </lineage>
</organism>
<comment type="subcellular location">
    <subcellularLocation>
        <location evidence="1">Membrane</location>
        <topology evidence="1">Multi-pass membrane protein</topology>
    </subcellularLocation>
</comment>
<keyword evidence="6 7" id="KW-0012">Acyltransferase</keyword>
<feature type="domain" description="Palmitoyltransferase DHHC" evidence="8">
    <location>
        <begin position="107"/>
        <end position="243"/>
    </location>
</feature>
<dbReference type="EMBL" id="JAWDEY010000011">
    <property type="protein sequence ID" value="KAK6589768.1"/>
    <property type="molecule type" value="Genomic_DNA"/>
</dbReference>
<evidence type="ECO:0000313" key="9">
    <source>
        <dbReference type="EMBL" id="KAK6589768.1"/>
    </source>
</evidence>
<comment type="domain">
    <text evidence="7">The DHHC domain is required for palmitoyltransferase activity.</text>
</comment>
<dbReference type="Proteomes" id="UP001311799">
    <property type="component" value="Unassembled WGS sequence"/>
</dbReference>
<evidence type="ECO:0000256" key="5">
    <source>
        <dbReference type="ARBA" id="ARBA00023136"/>
    </source>
</evidence>
<keyword evidence="3 7" id="KW-0812">Transmembrane</keyword>
<keyword evidence="5 7" id="KW-0472">Membrane</keyword>
<comment type="caution">
    <text evidence="9">The sequence shown here is derived from an EMBL/GenBank/DDBJ whole genome shotgun (WGS) entry which is preliminary data.</text>
</comment>
<comment type="catalytic activity">
    <reaction evidence="7">
        <text>L-cysteinyl-[protein] + hexadecanoyl-CoA = S-hexadecanoyl-L-cysteinyl-[protein] + CoA</text>
        <dbReference type="Rhea" id="RHEA:36683"/>
        <dbReference type="Rhea" id="RHEA-COMP:10131"/>
        <dbReference type="Rhea" id="RHEA-COMP:11032"/>
        <dbReference type="ChEBI" id="CHEBI:29950"/>
        <dbReference type="ChEBI" id="CHEBI:57287"/>
        <dbReference type="ChEBI" id="CHEBI:57379"/>
        <dbReference type="ChEBI" id="CHEBI:74151"/>
        <dbReference type="EC" id="2.3.1.225"/>
    </reaction>
</comment>
<evidence type="ECO:0000256" key="3">
    <source>
        <dbReference type="ARBA" id="ARBA00022692"/>
    </source>
</evidence>
<feature type="transmembrane region" description="Helical" evidence="7">
    <location>
        <begin position="64"/>
        <end position="86"/>
    </location>
</feature>